<proteinExistence type="inferred from homology"/>
<evidence type="ECO:0000313" key="12">
    <source>
        <dbReference type="EMBL" id="KMM38990.1"/>
    </source>
</evidence>
<dbReference type="Gene3D" id="1.10.3470.10">
    <property type="entry name" value="ABC transporter involved in vitamin B12 uptake, BtuC"/>
    <property type="match status" value="1"/>
</dbReference>
<comment type="function">
    <text evidence="8">This protein is probably a component of a manganese permease, a binding protein-dependent, ATP-driven transport system.</text>
</comment>
<dbReference type="AlphaFoldDB" id="A0A0J6D0W6"/>
<dbReference type="CDD" id="cd06550">
    <property type="entry name" value="TM_ABC_iron-siderophores_like"/>
    <property type="match status" value="1"/>
</dbReference>
<dbReference type="PANTHER" id="PTHR30477:SF3">
    <property type="entry name" value="METAL TRANSPORT SYSTEM MEMBRANE PROTEIN CT_069-RELATED"/>
    <property type="match status" value="1"/>
</dbReference>
<dbReference type="GO" id="GO:0055085">
    <property type="term" value="P:transmembrane transport"/>
    <property type="evidence" value="ECO:0007669"/>
    <property type="project" value="InterPro"/>
</dbReference>
<feature type="transmembrane region" description="Helical" evidence="11">
    <location>
        <begin position="231"/>
        <end position="249"/>
    </location>
</feature>
<dbReference type="InterPro" id="IPR037294">
    <property type="entry name" value="ABC_BtuC-like"/>
</dbReference>
<dbReference type="InterPro" id="IPR001626">
    <property type="entry name" value="ABC_TroCD"/>
</dbReference>
<keyword evidence="5 10" id="KW-0812">Transmembrane</keyword>
<feature type="transmembrane region" description="Helical" evidence="11">
    <location>
        <begin position="16"/>
        <end position="37"/>
    </location>
</feature>
<evidence type="ECO:0000256" key="8">
    <source>
        <dbReference type="ARBA" id="ARBA00057828"/>
    </source>
</evidence>
<dbReference type="OrthoDB" id="9788905at2"/>
<dbReference type="RefSeq" id="WP_048310160.1">
    <property type="nucleotide sequence ID" value="NZ_CP119526.1"/>
</dbReference>
<evidence type="ECO:0000313" key="13">
    <source>
        <dbReference type="Proteomes" id="UP000035996"/>
    </source>
</evidence>
<comment type="caution">
    <text evidence="12">The sequence shown here is derived from an EMBL/GenBank/DDBJ whole genome shotgun (WGS) entry which is preliminary data.</text>
</comment>
<evidence type="ECO:0000256" key="7">
    <source>
        <dbReference type="ARBA" id="ARBA00023136"/>
    </source>
</evidence>
<evidence type="ECO:0000256" key="1">
    <source>
        <dbReference type="ARBA" id="ARBA00004651"/>
    </source>
</evidence>
<evidence type="ECO:0000256" key="4">
    <source>
        <dbReference type="ARBA" id="ARBA00022475"/>
    </source>
</evidence>
<feature type="transmembrane region" description="Helical" evidence="11">
    <location>
        <begin position="42"/>
        <end position="61"/>
    </location>
</feature>
<dbReference type="STRING" id="157733.AB986_07040"/>
<evidence type="ECO:0000256" key="3">
    <source>
        <dbReference type="ARBA" id="ARBA00022448"/>
    </source>
</evidence>
<dbReference type="Gene3D" id="1.10.10.10">
    <property type="entry name" value="Winged helix-like DNA-binding domain superfamily/Winged helix DNA-binding domain"/>
    <property type="match status" value="1"/>
</dbReference>
<evidence type="ECO:0000256" key="2">
    <source>
        <dbReference type="ARBA" id="ARBA00008034"/>
    </source>
</evidence>
<feature type="transmembrane region" description="Helical" evidence="11">
    <location>
        <begin position="101"/>
        <end position="120"/>
    </location>
</feature>
<keyword evidence="7 11" id="KW-0472">Membrane</keyword>
<keyword evidence="3 10" id="KW-0813">Transport</keyword>
<keyword evidence="6 11" id="KW-1133">Transmembrane helix</keyword>
<dbReference type="FunFam" id="1.10.3470.10:FF:000003">
    <property type="entry name" value="Iron ABC transporter permease SitD"/>
    <property type="match status" value="1"/>
</dbReference>
<comment type="similarity">
    <text evidence="2 10">Belongs to the ABC-3 integral membrane protein family.</text>
</comment>
<protein>
    <recommendedName>
        <fullName evidence="9">Manganese transport system membrane protein MntC</fullName>
    </recommendedName>
</protein>
<dbReference type="InterPro" id="IPR036388">
    <property type="entry name" value="WH-like_DNA-bd_sf"/>
</dbReference>
<dbReference type="Pfam" id="PF00950">
    <property type="entry name" value="ABC-3"/>
    <property type="match status" value="1"/>
</dbReference>
<feature type="transmembrane region" description="Helical" evidence="11">
    <location>
        <begin position="261"/>
        <end position="283"/>
    </location>
</feature>
<evidence type="ECO:0000256" key="5">
    <source>
        <dbReference type="ARBA" id="ARBA00022692"/>
    </source>
</evidence>
<dbReference type="GO" id="GO:0071281">
    <property type="term" value="P:cellular response to iron ion"/>
    <property type="evidence" value="ECO:0007669"/>
    <property type="project" value="UniProtKB-ARBA"/>
</dbReference>
<keyword evidence="4" id="KW-1003">Cell membrane</keyword>
<dbReference type="GO" id="GO:0043190">
    <property type="term" value="C:ATP-binding cassette (ABC) transporter complex"/>
    <property type="evidence" value="ECO:0007669"/>
    <property type="project" value="InterPro"/>
</dbReference>
<dbReference type="Proteomes" id="UP000035996">
    <property type="component" value="Unassembled WGS sequence"/>
</dbReference>
<dbReference type="PATRIC" id="fig|157733.3.peg.3669"/>
<sequence>MWNELLLTLQDANTQWVLFGSILLGVASGVLGSFALLRKQSLIGDAMAHAALPGICLAFLLYGTKSIGWFLVGAALSGLLATYFIQAIINHSRIKEDTAIGLVLSVFFGFGIVLLTKIAQSKNGNQSGLDDFIFGQAASLVGSDVKVISSVAIVLLIITFLLFKELKLFTFDRQFAKGIGLPTGFINALLMTLIVSAVVIGLQAVGVILMAAMLITPAIAARYWTDRLDRMVIVAGTIGALSGILGTILSSMASNLPTGPVIVLAATVIFIISLVFAPNRGLVSKGLKLYRLRKRVARETVLQTMYDLAEEASISNQSMLFTRDQLLTRRRMATRMLDKNLHRLSREGLLNQTDGKWGLTAPGAKAAYEVTFNNRLFEIYTMYEMRFAYLQLAANDAWEYYEIPSHTLNELMELMAVHEHTPQLDPAHFAKGEKYYIANLESNDSNKRKREVKSS</sequence>
<reference evidence="12" key="1">
    <citation type="submission" date="2015-06" db="EMBL/GenBank/DDBJ databases">
        <authorList>
            <person name="Liu B."/>
            <person name="Wang J."/>
            <person name="Zhu Y."/>
            <person name="Liu G."/>
            <person name="Chen Q."/>
            <person name="Zheng C."/>
            <person name="Che J."/>
            <person name="Ge C."/>
            <person name="Shi H."/>
            <person name="Pan Z."/>
            <person name="Liu X."/>
        </authorList>
    </citation>
    <scope>NUCLEOTIDE SEQUENCE [LARGE SCALE GENOMIC DNA]</scope>
    <source>
        <strain evidence="12">DSM 16346</strain>
    </source>
</reference>
<evidence type="ECO:0000256" key="6">
    <source>
        <dbReference type="ARBA" id="ARBA00022989"/>
    </source>
</evidence>
<comment type="subcellular location">
    <subcellularLocation>
        <location evidence="1 10">Cell membrane</location>
        <topology evidence="1 10">Multi-pass membrane protein</topology>
    </subcellularLocation>
</comment>
<keyword evidence="13" id="KW-1185">Reference proteome</keyword>
<feature type="transmembrane region" description="Helical" evidence="11">
    <location>
        <begin position="140"/>
        <end position="163"/>
    </location>
</feature>
<dbReference type="EMBL" id="LELK01000001">
    <property type="protein sequence ID" value="KMM38990.1"/>
    <property type="molecule type" value="Genomic_DNA"/>
</dbReference>
<gene>
    <name evidence="12" type="ORF">AB986_07040</name>
</gene>
<feature type="transmembrane region" description="Helical" evidence="11">
    <location>
        <begin position="67"/>
        <end position="89"/>
    </location>
</feature>
<name>A0A0J6D0W6_9BACL</name>
<organism evidence="12 13">
    <name type="scientific">Guptibacillus hwajinpoensis</name>
    <dbReference type="NCBI Taxonomy" id="208199"/>
    <lineage>
        <taxon>Bacteria</taxon>
        <taxon>Bacillati</taxon>
        <taxon>Bacillota</taxon>
        <taxon>Bacilli</taxon>
        <taxon>Bacillales</taxon>
        <taxon>Guptibacillaceae</taxon>
        <taxon>Guptibacillus</taxon>
    </lineage>
</organism>
<evidence type="ECO:0000256" key="9">
    <source>
        <dbReference type="ARBA" id="ARBA00073179"/>
    </source>
</evidence>
<feature type="transmembrane region" description="Helical" evidence="11">
    <location>
        <begin position="175"/>
        <end position="198"/>
    </location>
</feature>
<dbReference type="SUPFAM" id="SSF81345">
    <property type="entry name" value="ABC transporter involved in vitamin B12 uptake, BtuC"/>
    <property type="match status" value="1"/>
</dbReference>
<accession>A0A0J6D0W6</accession>
<feature type="transmembrane region" description="Helical" evidence="11">
    <location>
        <begin position="204"/>
        <end position="224"/>
    </location>
</feature>
<dbReference type="GO" id="GO:0010043">
    <property type="term" value="P:response to zinc ion"/>
    <property type="evidence" value="ECO:0007669"/>
    <property type="project" value="TreeGrafter"/>
</dbReference>
<evidence type="ECO:0000256" key="10">
    <source>
        <dbReference type="RuleBase" id="RU003943"/>
    </source>
</evidence>
<evidence type="ECO:0000256" key="11">
    <source>
        <dbReference type="SAM" id="Phobius"/>
    </source>
</evidence>
<dbReference type="PANTHER" id="PTHR30477">
    <property type="entry name" value="ABC-TRANSPORTER METAL-BINDING PROTEIN"/>
    <property type="match status" value="1"/>
</dbReference>